<evidence type="ECO:0000256" key="1">
    <source>
        <dbReference type="SAM" id="Coils"/>
    </source>
</evidence>
<dbReference type="Gramene" id="rna12929">
    <property type="protein sequence ID" value="RHN76580.1"/>
    <property type="gene ID" value="gene12929"/>
</dbReference>
<comment type="caution">
    <text evidence="3">The sequence shown here is derived from an EMBL/GenBank/DDBJ whole genome shotgun (WGS) entry which is preliminary data.</text>
</comment>
<keyword evidence="1" id="KW-0175">Coiled coil</keyword>
<reference evidence="3" key="1">
    <citation type="journal article" date="2018" name="Nat. Plants">
        <title>Whole-genome landscape of Medicago truncatula symbiotic genes.</title>
        <authorList>
            <person name="Pecrix Y."/>
            <person name="Gamas P."/>
            <person name="Carrere S."/>
        </authorList>
    </citation>
    <scope>NUCLEOTIDE SEQUENCE</scope>
    <source>
        <tissue evidence="3">Leaves</tissue>
    </source>
</reference>
<sequence>MVNLKEAKQKEEKKQTEFGLAMSRAKRWDQMNGIIILHIKKPSTHATQTKKKRKKPETFHFSHSFLFSISNLPQMCDYDWVNLAMANDSIVANLLLHFNNPPPPPSLQLHWTIRQPRSRSIPKSESSIRASPTTPLTCSWSATTSASEESNLPTKLITKTSSRSKVIANPKETVITRNPKRKKTLAELKEEESLLLKERINLKNELASLRLSVEKERATNESLKRMKLDLESQQNSSTSNASLKVQEIGKQEPKFVLPDLNLLVEEGLSY</sequence>
<feature type="coiled-coil region" evidence="1">
    <location>
        <begin position="185"/>
        <end position="233"/>
    </location>
</feature>
<dbReference type="PANTHER" id="PTHR35099:SF10">
    <property type="entry name" value="BZIP DOMAIN-CONTAINING PROTEIN"/>
    <property type="match status" value="1"/>
</dbReference>
<evidence type="ECO:0000313" key="3">
    <source>
        <dbReference type="EMBL" id="RHN76580.1"/>
    </source>
</evidence>
<dbReference type="Proteomes" id="UP000265566">
    <property type="component" value="Chromosome 2"/>
</dbReference>
<feature type="region of interest" description="Disordered" evidence="2">
    <location>
        <begin position="120"/>
        <end position="144"/>
    </location>
</feature>
<organism evidence="3">
    <name type="scientific">Medicago truncatula</name>
    <name type="common">Barrel medic</name>
    <name type="synonym">Medicago tribuloides</name>
    <dbReference type="NCBI Taxonomy" id="3880"/>
    <lineage>
        <taxon>Eukaryota</taxon>
        <taxon>Viridiplantae</taxon>
        <taxon>Streptophyta</taxon>
        <taxon>Embryophyta</taxon>
        <taxon>Tracheophyta</taxon>
        <taxon>Spermatophyta</taxon>
        <taxon>Magnoliopsida</taxon>
        <taxon>eudicotyledons</taxon>
        <taxon>Gunneridae</taxon>
        <taxon>Pentapetalae</taxon>
        <taxon>rosids</taxon>
        <taxon>fabids</taxon>
        <taxon>Fabales</taxon>
        <taxon>Fabaceae</taxon>
        <taxon>Papilionoideae</taxon>
        <taxon>50 kb inversion clade</taxon>
        <taxon>NPAAA clade</taxon>
        <taxon>Hologalegina</taxon>
        <taxon>IRL clade</taxon>
        <taxon>Trifolieae</taxon>
        <taxon>Medicago</taxon>
    </lineage>
</organism>
<feature type="compositionally biased region" description="Polar residues" evidence="2">
    <location>
        <begin position="121"/>
        <end position="140"/>
    </location>
</feature>
<proteinExistence type="predicted"/>
<dbReference type="EMBL" id="PSQE01000002">
    <property type="protein sequence ID" value="RHN76580.1"/>
    <property type="molecule type" value="Genomic_DNA"/>
</dbReference>
<evidence type="ECO:0000256" key="2">
    <source>
        <dbReference type="SAM" id="MobiDB-lite"/>
    </source>
</evidence>
<protein>
    <submittedName>
        <fullName evidence="3">Uncharacterized protein</fullName>
    </submittedName>
</protein>
<dbReference type="PANTHER" id="PTHR35099">
    <property type="entry name" value="OS02G0182700 PROTEIN"/>
    <property type="match status" value="1"/>
</dbReference>
<name>A0A396JEE3_MEDTR</name>
<accession>A0A396JEE3</accession>
<dbReference type="AlphaFoldDB" id="A0A396JEE3"/>
<gene>
    <name evidence="3" type="ORF">MtrunA17_Chr2g0333671</name>
</gene>